<dbReference type="InterPro" id="IPR001173">
    <property type="entry name" value="Glyco_trans_2-like"/>
</dbReference>
<keyword evidence="3" id="KW-1185">Reference proteome</keyword>
<dbReference type="PANTHER" id="PTHR22916:SF3">
    <property type="entry name" value="UDP-GLCNAC:BETAGAL BETA-1,3-N-ACETYLGLUCOSAMINYLTRANSFERASE-LIKE PROTEIN 1"/>
    <property type="match status" value="1"/>
</dbReference>
<dbReference type="GO" id="GO:0016758">
    <property type="term" value="F:hexosyltransferase activity"/>
    <property type="evidence" value="ECO:0007669"/>
    <property type="project" value="UniProtKB-ARBA"/>
</dbReference>
<evidence type="ECO:0000259" key="1">
    <source>
        <dbReference type="Pfam" id="PF00535"/>
    </source>
</evidence>
<organism evidence="2 3">
    <name type="scientific">Anisakis simplex</name>
    <name type="common">Herring worm</name>
    <dbReference type="NCBI Taxonomy" id="6269"/>
    <lineage>
        <taxon>Eukaryota</taxon>
        <taxon>Metazoa</taxon>
        <taxon>Ecdysozoa</taxon>
        <taxon>Nematoda</taxon>
        <taxon>Chromadorea</taxon>
        <taxon>Rhabditida</taxon>
        <taxon>Spirurina</taxon>
        <taxon>Ascaridomorpha</taxon>
        <taxon>Ascaridoidea</taxon>
        <taxon>Anisakidae</taxon>
        <taxon>Anisakis</taxon>
        <taxon>Anisakis simplex complex</taxon>
    </lineage>
</organism>
<dbReference type="EMBL" id="UYRR01000451">
    <property type="protein sequence ID" value="VDK17904.1"/>
    <property type="molecule type" value="Genomic_DNA"/>
</dbReference>
<dbReference type="PANTHER" id="PTHR22916">
    <property type="entry name" value="GLYCOSYLTRANSFERASE"/>
    <property type="match status" value="1"/>
</dbReference>
<evidence type="ECO:0000313" key="3">
    <source>
        <dbReference type="Proteomes" id="UP000267096"/>
    </source>
</evidence>
<dbReference type="SUPFAM" id="SSF53448">
    <property type="entry name" value="Nucleotide-diphospho-sugar transferases"/>
    <property type="match status" value="1"/>
</dbReference>
<evidence type="ECO:0000313" key="2">
    <source>
        <dbReference type="EMBL" id="VDK17904.1"/>
    </source>
</evidence>
<accession>A0A3P6PEQ2</accession>
<dbReference type="Proteomes" id="UP000267096">
    <property type="component" value="Unassembled WGS sequence"/>
</dbReference>
<dbReference type="Pfam" id="PF00535">
    <property type="entry name" value="Glycos_transf_2"/>
    <property type="match status" value="1"/>
</dbReference>
<protein>
    <recommendedName>
        <fullName evidence="1">Glycosyltransferase 2-like domain-containing protein</fullName>
    </recommendedName>
</protein>
<name>A0A3P6PEQ2_ANISI</name>
<reference evidence="2 3" key="1">
    <citation type="submission" date="2018-11" db="EMBL/GenBank/DDBJ databases">
        <authorList>
            <consortium name="Pathogen Informatics"/>
        </authorList>
    </citation>
    <scope>NUCLEOTIDE SEQUENCE [LARGE SCALE GENOMIC DNA]</scope>
</reference>
<gene>
    <name evidence="2" type="ORF">ASIM_LOCUS615</name>
</gene>
<proteinExistence type="predicted"/>
<sequence>MFIERENFEVNFIVEFSVGYAKNRAVRQSTGEYLCFCDADDVSLPTRIHVQIDRISSCSDPKMAFIGACFRRIPEESTRRFTKWANSLTDCQLYTQVFTSHGPTLVAPTWLLSRYLFDSVGGFYEDQTNGYPEDLIGAKFIRVDECVVLYRYHTECTSFGVSEEVIWQMRVQAFEEFVLLKWSAFTIWSAGKQGKRFYRSLKECNRRKVIAFCDVDSKKIARGIYEHFDSCSRSITARIPIIPLCEARTPVAICVKLDLTHGAFEALLDGMHWIEGIDYYHLS</sequence>
<dbReference type="OrthoDB" id="206708at2759"/>
<dbReference type="InterPro" id="IPR029044">
    <property type="entry name" value="Nucleotide-diphossugar_trans"/>
</dbReference>
<dbReference type="Gene3D" id="3.90.550.10">
    <property type="entry name" value="Spore Coat Polysaccharide Biosynthesis Protein SpsA, Chain A"/>
    <property type="match status" value="1"/>
</dbReference>
<feature type="domain" description="Glycosyltransferase 2-like" evidence="1">
    <location>
        <begin position="19"/>
        <end position="119"/>
    </location>
</feature>
<dbReference type="AlphaFoldDB" id="A0A3P6PEQ2"/>